<protein>
    <recommendedName>
        <fullName evidence="3">Cadherin domain-containing protein</fullName>
    </recommendedName>
</protein>
<keyword evidence="2" id="KW-1185">Reference proteome</keyword>
<gene>
    <name evidence="1" type="ORF">ElyMa_003219000</name>
</gene>
<name>A0AAV4J1I6_9GAST</name>
<evidence type="ECO:0000313" key="1">
    <source>
        <dbReference type="EMBL" id="GFS16622.1"/>
    </source>
</evidence>
<proteinExistence type="predicted"/>
<reference evidence="1 2" key="1">
    <citation type="journal article" date="2021" name="Elife">
        <title>Chloroplast acquisition without the gene transfer in kleptoplastic sea slugs, Plakobranchus ocellatus.</title>
        <authorList>
            <person name="Maeda T."/>
            <person name="Takahashi S."/>
            <person name="Yoshida T."/>
            <person name="Shimamura S."/>
            <person name="Takaki Y."/>
            <person name="Nagai Y."/>
            <person name="Toyoda A."/>
            <person name="Suzuki Y."/>
            <person name="Arimoto A."/>
            <person name="Ishii H."/>
            <person name="Satoh N."/>
            <person name="Nishiyama T."/>
            <person name="Hasebe M."/>
            <person name="Maruyama T."/>
            <person name="Minagawa J."/>
            <person name="Obokata J."/>
            <person name="Shigenobu S."/>
        </authorList>
    </citation>
    <scope>NUCLEOTIDE SEQUENCE [LARGE SCALE GENOMIC DNA]</scope>
</reference>
<accession>A0AAV4J1I6</accession>
<evidence type="ECO:0000313" key="2">
    <source>
        <dbReference type="Proteomes" id="UP000762676"/>
    </source>
</evidence>
<sequence length="136" mass="16007">MRMEGFAYIKTVAYRNKRWKQRRIVHIWLDRVIKVTDVNEKPEISDEKTSIEVCEGKTEFLPPFTMTDPDEEDTHLWTFVGNSNDEGLYYIHPTTGLLGTNIDYDVDPDYDKPKRYPGKFTYKVREAAITEKAHTE</sequence>
<organism evidence="1 2">
    <name type="scientific">Elysia marginata</name>
    <dbReference type="NCBI Taxonomy" id="1093978"/>
    <lineage>
        <taxon>Eukaryota</taxon>
        <taxon>Metazoa</taxon>
        <taxon>Spiralia</taxon>
        <taxon>Lophotrochozoa</taxon>
        <taxon>Mollusca</taxon>
        <taxon>Gastropoda</taxon>
        <taxon>Heterobranchia</taxon>
        <taxon>Euthyneura</taxon>
        <taxon>Panpulmonata</taxon>
        <taxon>Sacoglossa</taxon>
        <taxon>Placobranchoidea</taxon>
        <taxon>Plakobranchidae</taxon>
        <taxon>Elysia</taxon>
    </lineage>
</organism>
<dbReference type="Proteomes" id="UP000762676">
    <property type="component" value="Unassembled WGS sequence"/>
</dbReference>
<dbReference type="AlphaFoldDB" id="A0AAV4J1I6"/>
<comment type="caution">
    <text evidence="1">The sequence shown here is derived from an EMBL/GenBank/DDBJ whole genome shotgun (WGS) entry which is preliminary data.</text>
</comment>
<dbReference type="EMBL" id="BMAT01006618">
    <property type="protein sequence ID" value="GFS16622.1"/>
    <property type="molecule type" value="Genomic_DNA"/>
</dbReference>
<evidence type="ECO:0008006" key="3">
    <source>
        <dbReference type="Google" id="ProtNLM"/>
    </source>
</evidence>